<comment type="similarity">
    <text evidence="3">Belongs to the type I cytokine receptor family. Type 2 subfamily.</text>
</comment>
<dbReference type="PANTHER" id="PTHR48423:SF2">
    <property type="entry name" value="INTERLEUKIN-12 RECEPTOR SUBUNIT BETA-2"/>
    <property type="match status" value="1"/>
</dbReference>
<dbReference type="RefSeq" id="XP_025023523.1">
    <property type="nucleotide sequence ID" value="XM_025167755.1"/>
</dbReference>
<protein>
    <recommendedName>
        <fullName evidence="4">Leptin receptor</fullName>
    </recommendedName>
    <alternativeName>
        <fullName evidence="13">OB receptor</fullName>
    </alternativeName>
</protein>
<comment type="subunit">
    <text evidence="14">Present as a mixture of monomers and dimers. The phosphorylated receptor binds a number of SH2 domain-containing proteins such as JAK2, STAT3, PTPN11, and SOCS3. Interaction with SOCS3 inhibits JAK/STAT signaling and MAPK cascade.</text>
</comment>
<feature type="chain" id="PRO_5044698325" description="Leptin receptor" evidence="17">
    <location>
        <begin position="32"/>
        <end position="1098"/>
    </location>
</feature>
<dbReference type="GO" id="GO:0016323">
    <property type="term" value="C:basolateral plasma membrane"/>
    <property type="evidence" value="ECO:0007669"/>
    <property type="project" value="UniProtKB-SubCell"/>
</dbReference>
<evidence type="ECO:0000256" key="17">
    <source>
        <dbReference type="SAM" id="SignalP"/>
    </source>
</evidence>
<evidence type="ECO:0000256" key="10">
    <source>
        <dbReference type="ARBA" id="ARBA00023157"/>
    </source>
</evidence>
<dbReference type="PROSITE" id="PS01355">
    <property type="entry name" value="HEMATOPO_REC_S_F1"/>
    <property type="match status" value="1"/>
</dbReference>
<dbReference type="RefSeq" id="XP_007429971.1">
    <property type="nucleotide sequence ID" value="XM_007429909.2"/>
</dbReference>
<feature type="region of interest" description="Disordered" evidence="15">
    <location>
        <begin position="1018"/>
        <end position="1052"/>
    </location>
</feature>
<dbReference type="PROSITE" id="PS01353">
    <property type="entry name" value="HEMATOPO_REC_L_F2"/>
    <property type="match status" value="1"/>
</dbReference>
<accession>A0A9F5IY41</accession>
<sequence>MVNCKRMWINLIPCCLLMVAHLCILNQFVYSQEKDSSYSAKNLTCITHNLDKVDCTWTTAAGDDSELIYQFCYNASFPNPGCSFTKEKQATFALIVFDYMRIEIITLNSSAEVEKTLARKTFLLSEKDVSLVPQMPHIHRLTPDFLADRVILEWYDGGSVLPYEIDSTWQIQILRKDPMEEVALGTYNTTSVASNDTLLHWEWTSDLPFNCTTHYIRIRCFLHEKDFAGRKMWSEWSPFANISGYDTGNVTKMYPLDKVVAAGSNVTFCCIHKAEDTVMVFDYGSCDFLQCETAPLTKWSKLLFVQNVSTEVNSGFNAWCIMDRPGTYPPPYAGTVLFVGYPPDVPQNLSCETQNYKEITCRWEEGRPTLLYGSRQTRYTLFERISWKNISCAEAGPKFSQCDFLVLKNQTEYHFTLHASNNLGQSEASLSIDIRHRVHPQTPTELTVSGGSSTSFRLSYYLPGNFRETKVQCQLQISYSTIQEERNVLLDDLGSSRYTVLVDKLHPYTTYISRVKCRTPEPFFWKWSGWSKEKSYTTQQARPARELDIWREKDANEDTVTIFWKPLPILESNGLIETYEVYWTLPDQSKQRESVPASRNSTKIKLRKNDYVFTVVARNEAGVSPPSSINSADLPVGDVPTEEGVGKGDGISLAWRPDSNVTCGYVVRWCYGPEPCTAVHWEKFSSNVTNAVAKSAAFQPGVRYMFSVFGCKENGYQLLGYINGYVQELSPKTAPTFSVEHATSDSILVKWKNISVEDSQGFLRGYLLHFGKGEKDGPKPESFEPVINITDVSQNALTITGLQGKTSYHLTFRAYTAGGYGPPNTLYVITKEDALGLIIAIIIPVAVVLVLAIVTSILCYRKREWIKEIFYPDIPNPEHSKALDFARDSEGNANSKTLEMNPCTPNNIEVVETQSQGVKIEDTAITSPVMEELLEDSFESESGSHIVVSYCPPIIEEVISNQPEDESIVSSQVVYIDVQSMYPAPVKPNEELEADSAASAGYKPQMQLAVNSLRKLEETSMTEEDSDKVAGYRPQVNTSSWNKGCPDSPESIENVSFGSPCSINSRQFLIPPKEDDDSPKAINSGWSFANLFHTKSND</sequence>
<feature type="domain" description="Fibronectin type-III" evidence="18">
    <location>
        <begin position="543"/>
        <end position="637"/>
    </location>
</feature>
<evidence type="ECO:0000256" key="3">
    <source>
        <dbReference type="ARBA" id="ARBA00008921"/>
    </source>
</evidence>
<keyword evidence="6 17" id="KW-0732">Signal</keyword>
<keyword evidence="7" id="KW-0677">Repeat</keyword>
<dbReference type="InterPro" id="IPR052672">
    <property type="entry name" value="Type1_Cytokine_Rcpt_Type2"/>
</dbReference>
<dbReference type="InterPro" id="IPR003961">
    <property type="entry name" value="FN3_dom"/>
</dbReference>
<dbReference type="Pfam" id="PF00041">
    <property type="entry name" value="fn3"/>
    <property type="match status" value="1"/>
</dbReference>
<evidence type="ECO:0000313" key="20">
    <source>
        <dbReference type="RefSeq" id="XP_007429971.1"/>
    </source>
</evidence>
<evidence type="ECO:0000256" key="14">
    <source>
        <dbReference type="ARBA" id="ARBA00046724"/>
    </source>
</evidence>
<dbReference type="PANTHER" id="PTHR48423">
    <property type="entry name" value="INTERLEUKIN-27 RECEPTOR SUBUNIT ALPHA"/>
    <property type="match status" value="1"/>
</dbReference>
<evidence type="ECO:0000256" key="11">
    <source>
        <dbReference type="ARBA" id="ARBA00023170"/>
    </source>
</evidence>
<dbReference type="InterPro" id="IPR040817">
    <property type="entry name" value="LIFR_D2"/>
</dbReference>
<dbReference type="SMART" id="SM00060">
    <property type="entry name" value="FN3"/>
    <property type="match status" value="5"/>
</dbReference>
<gene>
    <name evidence="20 21 22 23" type="primary">LIFR</name>
</gene>
<evidence type="ECO:0000313" key="23">
    <source>
        <dbReference type="RefSeq" id="XP_025023524.1"/>
    </source>
</evidence>
<evidence type="ECO:0000256" key="5">
    <source>
        <dbReference type="ARBA" id="ARBA00022692"/>
    </source>
</evidence>
<evidence type="ECO:0000256" key="7">
    <source>
        <dbReference type="ARBA" id="ARBA00022737"/>
    </source>
</evidence>
<dbReference type="CDD" id="cd00063">
    <property type="entry name" value="FN3"/>
    <property type="match status" value="4"/>
</dbReference>
<dbReference type="Pfam" id="PF18207">
    <property type="entry name" value="LIFR_N"/>
    <property type="match status" value="1"/>
</dbReference>
<evidence type="ECO:0000256" key="4">
    <source>
        <dbReference type="ARBA" id="ARBA00019169"/>
    </source>
</evidence>
<keyword evidence="8 16" id="KW-1133">Transmembrane helix</keyword>
<evidence type="ECO:0000313" key="21">
    <source>
        <dbReference type="RefSeq" id="XP_025023522.1"/>
    </source>
</evidence>
<proteinExistence type="inferred from homology"/>
<feature type="signal peptide" evidence="17">
    <location>
        <begin position="1"/>
        <end position="31"/>
    </location>
</feature>
<keyword evidence="10" id="KW-1015">Disulfide bond</keyword>
<keyword evidence="11 20" id="KW-0675">Receptor</keyword>
<evidence type="ECO:0000256" key="8">
    <source>
        <dbReference type="ARBA" id="ARBA00022989"/>
    </source>
</evidence>
<name>A0A9F5IY41_PYTBI</name>
<comment type="subcellular location">
    <subcellularLocation>
        <location evidence="1">Basolateral cell membrane</location>
    </subcellularLocation>
    <subcellularLocation>
        <location evidence="2">Membrane</location>
        <topology evidence="2">Single-pass type I membrane protein</topology>
    </subcellularLocation>
</comment>
<dbReference type="OMA" id="FFLYGCK"/>
<keyword evidence="9 16" id="KW-0472">Membrane</keyword>
<dbReference type="GO" id="GO:0004896">
    <property type="term" value="F:cytokine receptor activity"/>
    <property type="evidence" value="ECO:0007669"/>
    <property type="project" value="InterPro"/>
</dbReference>
<dbReference type="Pfam" id="PF21177">
    <property type="entry name" value="LIF-R_Ig-like"/>
    <property type="match status" value="1"/>
</dbReference>
<dbReference type="Gene3D" id="2.60.40.10">
    <property type="entry name" value="Immunoglobulins"/>
    <property type="match status" value="8"/>
</dbReference>
<dbReference type="Proteomes" id="UP000695026">
    <property type="component" value="Unplaced"/>
</dbReference>
<evidence type="ECO:0000256" key="6">
    <source>
        <dbReference type="ARBA" id="ARBA00022729"/>
    </source>
</evidence>
<dbReference type="FunFam" id="2.60.40.10:FF:000607">
    <property type="entry name" value="Leukemia inhibitory factor receptor"/>
    <property type="match status" value="1"/>
</dbReference>
<dbReference type="InterPro" id="IPR036116">
    <property type="entry name" value="FN3_sf"/>
</dbReference>
<dbReference type="FunFam" id="2.60.40.10:FF:000657">
    <property type="entry name" value="Leukemia inhibitory factor receptor"/>
    <property type="match status" value="1"/>
</dbReference>
<feature type="domain" description="Fibronectin type-III" evidence="18">
    <location>
        <begin position="442"/>
        <end position="541"/>
    </location>
</feature>
<dbReference type="Pfam" id="PF25552">
    <property type="entry name" value="LIFR_D4"/>
    <property type="match status" value="1"/>
</dbReference>
<dbReference type="PROSITE" id="PS50853">
    <property type="entry name" value="FN3"/>
    <property type="match status" value="4"/>
</dbReference>
<feature type="domain" description="Fibronectin type-III" evidence="18">
    <location>
        <begin position="345"/>
        <end position="441"/>
    </location>
</feature>
<dbReference type="KEGG" id="pbi:103054090"/>
<dbReference type="InterPro" id="IPR003531">
    <property type="entry name" value="Hempt_rcpt_S_F1_CS"/>
</dbReference>
<reference evidence="20 21" key="1">
    <citation type="submission" date="2025-04" db="UniProtKB">
        <authorList>
            <consortium name="RefSeq"/>
        </authorList>
    </citation>
    <scope>IDENTIFICATION</scope>
    <source>
        <tissue evidence="20 21">Liver</tissue>
    </source>
</reference>
<dbReference type="InterPro" id="IPR003529">
    <property type="entry name" value="Hematopoietin_rcpt_Gp130_CS"/>
</dbReference>
<dbReference type="OrthoDB" id="6382334at2759"/>
<dbReference type="RefSeq" id="XP_025023522.1">
    <property type="nucleotide sequence ID" value="XM_025167754.1"/>
</dbReference>
<dbReference type="RefSeq" id="XP_025023524.1">
    <property type="nucleotide sequence ID" value="XM_025167756.1"/>
</dbReference>
<dbReference type="GeneID" id="103054090"/>
<dbReference type="FunFam" id="2.60.40.10:FF:001289">
    <property type="entry name" value="Oncostatin-M-specific receptor subunit beta"/>
    <property type="match status" value="1"/>
</dbReference>
<evidence type="ECO:0000256" key="13">
    <source>
        <dbReference type="ARBA" id="ARBA00031601"/>
    </source>
</evidence>
<evidence type="ECO:0000256" key="12">
    <source>
        <dbReference type="ARBA" id="ARBA00023180"/>
    </source>
</evidence>
<evidence type="ECO:0000313" key="19">
    <source>
        <dbReference type="Proteomes" id="UP000695026"/>
    </source>
</evidence>
<evidence type="ECO:0000256" key="1">
    <source>
        <dbReference type="ARBA" id="ARBA00004187"/>
    </source>
</evidence>
<dbReference type="AlphaFoldDB" id="A0A9F5IY41"/>
<keyword evidence="12" id="KW-0325">Glycoprotein</keyword>
<evidence type="ECO:0000256" key="9">
    <source>
        <dbReference type="ARBA" id="ARBA00023136"/>
    </source>
</evidence>
<dbReference type="SUPFAM" id="SSF49265">
    <property type="entry name" value="Fibronectin type III"/>
    <property type="match status" value="3"/>
</dbReference>
<evidence type="ECO:0000313" key="22">
    <source>
        <dbReference type="RefSeq" id="XP_025023523.1"/>
    </source>
</evidence>
<evidence type="ECO:0000256" key="2">
    <source>
        <dbReference type="ARBA" id="ARBA00004479"/>
    </source>
</evidence>
<dbReference type="InterPro" id="IPR040901">
    <property type="entry name" value="LIFR_N"/>
</dbReference>
<evidence type="ECO:0000256" key="16">
    <source>
        <dbReference type="SAM" id="Phobius"/>
    </source>
</evidence>
<organism evidence="19 22">
    <name type="scientific">Python bivittatus</name>
    <name type="common">Burmese python</name>
    <name type="synonym">Python molurus bivittatus</name>
    <dbReference type="NCBI Taxonomy" id="176946"/>
    <lineage>
        <taxon>Eukaryota</taxon>
        <taxon>Metazoa</taxon>
        <taxon>Chordata</taxon>
        <taxon>Craniata</taxon>
        <taxon>Vertebrata</taxon>
        <taxon>Euteleostomi</taxon>
        <taxon>Lepidosauria</taxon>
        <taxon>Squamata</taxon>
        <taxon>Bifurcata</taxon>
        <taxon>Unidentata</taxon>
        <taxon>Episquamata</taxon>
        <taxon>Toxicofera</taxon>
        <taxon>Serpentes</taxon>
        <taxon>Henophidia</taxon>
        <taxon>Pythonidae</taxon>
        <taxon>Python</taxon>
    </lineage>
</organism>
<dbReference type="InterPro" id="IPR048497">
    <property type="entry name" value="LIF-R-like_Ig-like"/>
</dbReference>
<keyword evidence="5 16" id="KW-0812">Transmembrane</keyword>
<dbReference type="Pfam" id="PF17971">
    <property type="entry name" value="LIFR_D2"/>
    <property type="match status" value="1"/>
</dbReference>
<dbReference type="InterPro" id="IPR013783">
    <property type="entry name" value="Ig-like_fold"/>
</dbReference>
<evidence type="ECO:0000256" key="15">
    <source>
        <dbReference type="SAM" id="MobiDB-lite"/>
    </source>
</evidence>
<feature type="domain" description="Fibronectin type-III" evidence="18">
    <location>
        <begin position="731"/>
        <end position="834"/>
    </location>
</feature>
<feature type="transmembrane region" description="Helical" evidence="16">
    <location>
        <begin position="834"/>
        <end position="860"/>
    </location>
</feature>
<keyword evidence="19" id="KW-1185">Reference proteome</keyword>
<evidence type="ECO:0000259" key="18">
    <source>
        <dbReference type="PROSITE" id="PS50853"/>
    </source>
</evidence>
<dbReference type="CTD" id="3977"/>